<keyword evidence="3" id="KW-1185">Reference proteome</keyword>
<dbReference type="InterPro" id="IPR040676">
    <property type="entry name" value="DUF5641"/>
</dbReference>
<sequence length="165" mass="19110">VKHHLRWILGSHTLTYEEFSTLLCRIEACLNSRPIGPLTDTLDDYNPLTPGHFLIGSSITVIPKPSILSVNENRLFRWQLIRQLTERFWKIWPSDYVNTLQQCVKWKQVQPSVKIGTMILIRNPLLPPTTCKWELGWITQCHPGSDGNVRVVTVRTAHSKYKRPI</sequence>
<dbReference type="OMA" id="NQWLIGR"/>
<accession>E2AJT0</accession>
<evidence type="ECO:0000259" key="1">
    <source>
        <dbReference type="Pfam" id="PF18701"/>
    </source>
</evidence>
<feature type="non-terminal residue" evidence="2">
    <location>
        <position position="165"/>
    </location>
</feature>
<feature type="non-terminal residue" evidence="2">
    <location>
        <position position="1"/>
    </location>
</feature>
<organism evidence="3">
    <name type="scientific">Camponotus floridanus</name>
    <name type="common">Florida carpenter ant</name>
    <dbReference type="NCBI Taxonomy" id="104421"/>
    <lineage>
        <taxon>Eukaryota</taxon>
        <taxon>Metazoa</taxon>
        <taxon>Ecdysozoa</taxon>
        <taxon>Arthropoda</taxon>
        <taxon>Hexapoda</taxon>
        <taxon>Insecta</taxon>
        <taxon>Pterygota</taxon>
        <taxon>Neoptera</taxon>
        <taxon>Endopterygota</taxon>
        <taxon>Hymenoptera</taxon>
        <taxon>Apocrita</taxon>
        <taxon>Aculeata</taxon>
        <taxon>Formicoidea</taxon>
        <taxon>Formicidae</taxon>
        <taxon>Formicinae</taxon>
        <taxon>Camponotus</taxon>
    </lineage>
</organism>
<gene>
    <name evidence="2" type="ORF">EAG_10475</name>
</gene>
<dbReference type="OrthoDB" id="7699099at2759"/>
<proteinExistence type="predicted"/>
<protein>
    <recommendedName>
        <fullName evidence="1">DUF5641 domain-containing protein</fullName>
    </recommendedName>
</protein>
<dbReference type="PANTHER" id="PTHR47331:SF1">
    <property type="entry name" value="GAG-LIKE PROTEIN"/>
    <property type="match status" value="1"/>
</dbReference>
<name>E2AJT0_CAMFO</name>
<dbReference type="PANTHER" id="PTHR47331">
    <property type="entry name" value="PHD-TYPE DOMAIN-CONTAINING PROTEIN"/>
    <property type="match status" value="1"/>
</dbReference>
<evidence type="ECO:0000313" key="3">
    <source>
        <dbReference type="Proteomes" id="UP000000311"/>
    </source>
</evidence>
<dbReference type="Pfam" id="PF18701">
    <property type="entry name" value="DUF5641"/>
    <property type="match status" value="1"/>
</dbReference>
<dbReference type="Proteomes" id="UP000000311">
    <property type="component" value="Unassembled WGS sequence"/>
</dbReference>
<reference evidence="2 3" key="1">
    <citation type="journal article" date="2010" name="Science">
        <title>Genomic comparison of the ants Camponotus floridanus and Harpegnathos saltator.</title>
        <authorList>
            <person name="Bonasio R."/>
            <person name="Zhang G."/>
            <person name="Ye C."/>
            <person name="Mutti N.S."/>
            <person name="Fang X."/>
            <person name="Qin N."/>
            <person name="Donahue G."/>
            <person name="Yang P."/>
            <person name="Li Q."/>
            <person name="Li C."/>
            <person name="Zhang P."/>
            <person name="Huang Z."/>
            <person name="Berger S.L."/>
            <person name="Reinberg D."/>
            <person name="Wang J."/>
            <person name="Liebig J."/>
        </authorList>
    </citation>
    <scope>NUCLEOTIDE SEQUENCE [LARGE SCALE GENOMIC DNA]</scope>
    <source>
        <strain evidence="3">C129</strain>
    </source>
</reference>
<feature type="domain" description="DUF5641" evidence="1">
    <location>
        <begin position="77"/>
        <end position="165"/>
    </location>
</feature>
<dbReference type="AlphaFoldDB" id="E2AJT0"/>
<dbReference type="EMBL" id="GL440086">
    <property type="protein sequence ID" value="EFN66309.1"/>
    <property type="molecule type" value="Genomic_DNA"/>
</dbReference>
<dbReference type="InParanoid" id="E2AJT0"/>
<evidence type="ECO:0000313" key="2">
    <source>
        <dbReference type="EMBL" id="EFN66309.1"/>
    </source>
</evidence>